<reference evidence="1 2" key="1">
    <citation type="submission" date="2010-12" db="EMBL/GenBank/DDBJ databases">
        <authorList>
            <person name="Muzny D."/>
            <person name="Qin X."/>
            <person name="Deng J."/>
            <person name="Jiang H."/>
            <person name="Liu Y."/>
            <person name="Qu J."/>
            <person name="Song X.-Z."/>
            <person name="Zhang L."/>
            <person name="Thornton R."/>
            <person name="Coyle M."/>
            <person name="Francisco L."/>
            <person name="Jackson L."/>
            <person name="Javaid M."/>
            <person name="Korchina V."/>
            <person name="Kovar C."/>
            <person name="Mata R."/>
            <person name="Mathew T."/>
            <person name="Ngo R."/>
            <person name="Nguyen L."/>
            <person name="Nguyen N."/>
            <person name="Okwuonu G."/>
            <person name="Ongeri F."/>
            <person name="Pham C."/>
            <person name="Simmons D."/>
            <person name="Wilczek-Boney K."/>
            <person name="Hale W."/>
            <person name="Jakkamsetti A."/>
            <person name="Pham P."/>
            <person name="Ruth R."/>
            <person name="San Lucas F."/>
            <person name="Warren J."/>
            <person name="Zhang J."/>
            <person name="Zhao Z."/>
            <person name="Zhou C."/>
            <person name="Zhu D."/>
            <person name="Lee S."/>
            <person name="Bess C."/>
            <person name="Blankenburg K."/>
            <person name="Forbes L."/>
            <person name="Fu Q."/>
            <person name="Gubbala S."/>
            <person name="Hirani K."/>
            <person name="Jayaseelan J.C."/>
            <person name="Lara F."/>
            <person name="Munidasa M."/>
            <person name="Palculict T."/>
            <person name="Patil S."/>
            <person name="Pu L.-L."/>
            <person name="Saada N."/>
            <person name="Tang L."/>
            <person name="Weissenberger G."/>
            <person name="Zhu Y."/>
            <person name="Hemphill L."/>
            <person name="Shang Y."/>
            <person name="Youmans B."/>
            <person name="Ayvaz T."/>
            <person name="Ross M."/>
            <person name="Santibanez J."/>
            <person name="Aqrawi P."/>
            <person name="Gross S."/>
            <person name="Joshi V."/>
            <person name="Fowler G."/>
            <person name="Nazareth L."/>
            <person name="Reid J."/>
            <person name="Worley K."/>
            <person name="Petrosino J."/>
            <person name="Highlander S."/>
            <person name="Gibbs R."/>
        </authorList>
    </citation>
    <scope>NUCLEOTIDE SEQUENCE [LARGE SCALE GENOMIC DNA]</scope>
    <source>
        <strain evidence="1 2">ATCC 51599</strain>
    </source>
</reference>
<dbReference type="HOGENOM" id="CLU_121919_0_0_4"/>
<accession>E7RYK9</accession>
<comment type="caution">
    <text evidence="1">The sequence shown here is derived from an EMBL/GenBank/DDBJ whole genome shotgun (WGS) entry which is preliminary data.</text>
</comment>
<gene>
    <name evidence="1" type="ORF">HMPREF0551_1773</name>
</gene>
<dbReference type="InterPro" id="IPR006975">
    <property type="entry name" value="NifQ"/>
</dbReference>
<dbReference type="AlphaFoldDB" id="E7RYK9"/>
<dbReference type="eggNOG" id="ENOG503337W">
    <property type="taxonomic scope" value="Bacteria"/>
</dbReference>
<protein>
    <submittedName>
        <fullName evidence="1">Putative NifQ</fullName>
    </submittedName>
</protein>
<evidence type="ECO:0000313" key="1">
    <source>
        <dbReference type="EMBL" id="EFV94517.1"/>
    </source>
</evidence>
<dbReference type="STRING" id="887898.HMPREF0551_1773"/>
<dbReference type="GO" id="GO:0030151">
    <property type="term" value="F:molybdenum ion binding"/>
    <property type="evidence" value="ECO:0007669"/>
    <property type="project" value="InterPro"/>
</dbReference>
<sequence>MDSRDVAPSLPQSNPDADAVPDLLRRAVSGVLRNAQNGELPLFAWTLGMPQPELLALLARLFPEVDPVESMPDAQYQKLLRMCPPDFAAMLTLLLANRNPEQPERLTRWLAHAIAAACYGERELWEDLDLGGRDDLGQLLQQYFPTLHARLRHGHNWKQVLLTEFHAT</sequence>
<organism evidence="1 2">
    <name type="scientific">Lautropia mirabilis ATCC 51599</name>
    <dbReference type="NCBI Taxonomy" id="887898"/>
    <lineage>
        <taxon>Bacteria</taxon>
        <taxon>Pseudomonadati</taxon>
        <taxon>Pseudomonadota</taxon>
        <taxon>Betaproteobacteria</taxon>
        <taxon>Burkholderiales</taxon>
        <taxon>Burkholderiaceae</taxon>
        <taxon>Lautropia</taxon>
    </lineage>
</organism>
<name>E7RYK9_9BURK</name>
<dbReference type="Proteomes" id="UP000011021">
    <property type="component" value="Unassembled WGS sequence"/>
</dbReference>
<proteinExistence type="predicted"/>
<dbReference type="Pfam" id="PF04891">
    <property type="entry name" value="NifQ"/>
    <property type="match status" value="1"/>
</dbReference>
<dbReference type="EMBL" id="AEQP01000017">
    <property type="protein sequence ID" value="EFV94517.1"/>
    <property type="molecule type" value="Genomic_DNA"/>
</dbReference>
<keyword evidence="2" id="KW-1185">Reference proteome</keyword>
<evidence type="ECO:0000313" key="2">
    <source>
        <dbReference type="Proteomes" id="UP000011021"/>
    </source>
</evidence>
<dbReference type="RefSeq" id="WP_005674109.1">
    <property type="nucleotide sequence ID" value="NZ_CP146288.1"/>
</dbReference>
<dbReference type="GO" id="GO:0009399">
    <property type="term" value="P:nitrogen fixation"/>
    <property type="evidence" value="ECO:0007669"/>
    <property type="project" value="InterPro"/>
</dbReference>